<evidence type="ECO:0000313" key="7">
    <source>
        <dbReference type="Proteomes" id="UP000057737"/>
    </source>
</evidence>
<gene>
    <name evidence="6" type="ORF">AS156_21185</name>
</gene>
<dbReference type="PANTHER" id="PTHR12128:SF66">
    <property type="entry name" value="4-HYDROXY-2-OXOGLUTARATE ALDOLASE, MITOCHONDRIAL"/>
    <property type="match status" value="1"/>
</dbReference>
<organism evidence="6 7">
    <name type="scientific">Bradyrhizobium macuxiense</name>
    <dbReference type="NCBI Taxonomy" id="1755647"/>
    <lineage>
        <taxon>Bacteria</taxon>
        <taxon>Pseudomonadati</taxon>
        <taxon>Pseudomonadota</taxon>
        <taxon>Alphaproteobacteria</taxon>
        <taxon>Hyphomicrobiales</taxon>
        <taxon>Nitrobacteraceae</taxon>
        <taxon>Bradyrhizobium</taxon>
    </lineage>
</organism>
<dbReference type="Pfam" id="PF00701">
    <property type="entry name" value="DHDPS"/>
    <property type="match status" value="1"/>
</dbReference>
<dbReference type="RefSeq" id="WP_066514054.1">
    <property type="nucleotide sequence ID" value="NZ_LNCU01000115.1"/>
</dbReference>
<dbReference type="GO" id="GO:0008840">
    <property type="term" value="F:4-hydroxy-tetrahydrodipicolinate synthase activity"/>
    <property type="evidence" value="ECO:0007669"/>
    <property type="project" value="TreeGrafter"/>
</dbReference>
<reference evidence="6 7" key="1">
    <citation type="submission" date="2015-11" db="EMBL/GenBank/DDBJ databases">
        <title>Draft Genome Sequence of the Strain BR 10303 (Bradyrhizobium sp.) isolated from nodules of Centrolobium paraense.</title>
        <authorList>
            <person name="Zelli J.E."/>
            <person name="Simoes-Araujo J.L."/>
            <person name="Barauna A.C."/>
            <person name="Silva K."/>
        </authorList>
    </citation>
    <scope>NUCLEOTIDE SEQUENCE [LARGE SCALE GENOMIC DNA]</scope>
    <source>
        <strain evidence="6 7">BR 10303</strain>
    </source>
</reference>
<feature type="binding site" evidence="5">
    <location>
        <position position="205"/>
    </location>
    <ligand>
        <name>pyruvate</name>
        <dbReference type="ChEBI" id="CHEBI:15361"/>
    </ligand>
</feature>
<dbReference type="Gene3D" id="3.20.20.70">
    <property type="entry name" value="Aldolase class I"/>
    <property type="match status" value="1"/>
</dbReference>
<keyword evidence="7" id="KW-1185">Reference proteome</keyword>
<protein>
    <submittedName>
        <fullName evidence="6">Dihydrodipicolinate synthase</fullName>
    </submittedName>
</protein>
<dbReference type="EMBL" id="LNCU01000115">
    <property type="protein sequence ID" value="KWV46932.1"/>
    <property type="molecule type" value="Genomic_DNA"/>
</dbReference>
<evidence type="ECO:0000256" key="3">
    <source>
        <dbReference type="PIRNR" id="PIRNR001365"/>
    </source>
</evidence>
<dbReference type="InterPro" id="IPR002220">
    <property type="entry name" value="DapA-like"/>
</dbReference>
<dbReference type="CDD" id="cd00408">
    <property type="entry name" value="DHDPS-like"/>
    <property type="match status" value="1"/>
</dbReference>
<comment type="caution">
    <text evidence="6">The sequence shown here is derived from an EMBL/GenBank/DDBJ whole genome shotgun (WGS) entry which is preliminary data.</text>
</comment>
<accession>A0A109JDI8</accession>
<dbReference type="PANTHER" id="PTHR12128">
    <property type="entry name" value="DIHYDRODIPICOLINATE SYNTHASE"/>
    <property type="match status" value="1"/>
</dbReference>
<evidence type="ECO:0000256" key="5">
    <source>
        <dbReference type="PIRSR" id="PIRSR001365-2"/>
    </source>
</evidence>
<dbReference type="PIRSF" id="PIRSF001365">
    <property type="entry name" value="DHDPS"/>
    <property type="match status" value="1"/>
</dbReference>
<feature type="active site" description="Schiff-base intermediate with substrate" evidence="4">
    <location>
        <position position="164"/>
    </location>
</feature>
<evidence type="ECO:0000313" key="6">
    <source>
        <dbReference type="EMBL" id="KWV46932.1"/>
    </source>
</evidence>
<dbReference type="InterPro" id="IPR013785">
    <property type="entry name" value="Aldolase_TIM"/>
</dbReference>
<feature type="binding site" evidence="5">
    <location>
        <position position="48"/>
    </location>
    <ligand>
        <name>pyruvate</name>
        <dbReference type="ChEBI" id="CHEBI:15361"/>
    </ligand>
</feature>
<dbReference type="AlphaFoldDB" id="A0A109JDI8"/>
<feature type="active site" description="Proton donor/acceptor" evidence="4">
    <location>
        <position position="137"/>
    </location>
</feature>
<keyword evidence="2 3" id="KW-0456">Lyase</keyword>
<proteinExistence type="inferred from homology"/>
<dbReference type="PRINTS" id="PR00146">
    <property type="entry name" value="DHPICSNTHASE"/>
</dbReference>
<dbReference type="OrthoDB" id="9778880at2"/>
<dbReference type="Proteomes" id="UP000057737">
    <property type="component" value="Unassembled WGS sequence"/>
</dbReference>
<evidence type="ECO:0000256" key="1">
    <source>
        <dbReference type="ARBA" id="ARBA00007592"/>
    </source>
</evidence>
<name>A0A109JDI8_9BRAD</name>
<dbReference type="SUPFAM" id="SSF51569">
    <property type="entry name" value="Aldolase"/>
    <property type="match status" value="1"/>
</dbReference>
<dbReference type="SMART" id="SM01130">
    <property type="entry name" value="DHDPS"/>
    <property type="match status" value="1"/>
</dbReference>
<sequence>MKTRPTGVIPPITTPFRKDGEIDLKLIAPQVDWLLAAGAHGMAAGGSTGEGHALDHEEYRDLIAATVEAAGGRAPVIAGIIVDSTRDAIRRGRLVRDMDVAALQVTPVHYLFKPDDEAMVGHFRRIADETGMPIIIYNVVPWSYLSPTLLTRIMTEVPLVIGVKQSAGDLKLFADLMMMAPDRLIYSAVDALMYPSYTLGAHGSIAAILTAAPHASVALWDAVKAGDHGKALDLHKKLLTMWNAIIADNLPACTRYAQTLQGLPQTFPRAPMPEASSAQQAAIRQALAGIGAPGGRRIAAAE</sequence>
<comment type="similarity">
    <text evidence="1 3">Belongs to the DapA family.</text>
</comment>
<evidence type="ECO:0000256" key="2">
    <source>
        <dbReference type="ARBA" id="ARBA00023239"/>
    </source>
</evidence>
<evidence type="ECO:0000256" key="4">
    <source>
        <dbReference type="PIRSR" id="PIRSR001365-1"/>
    </source>
</evidence>